<keyword evidence="2" id="KW-0521">NADP</keyword>
<proteinExistence type="inferred from homology"/>
<dbReference type="SUPFAM" id="SSF51735">
    <property type="entry name" value="NAD(P)-binding Rossmann-fold domains"/>
    <property type="match status" value="1"/>
</dbReference>
<feature type="domain" description="NmrA-like" evidence="3">
    <location>
        <begin position="5"/>
        <end position="278"/>
    </location>
</feature>
<evidence type="ECO:0000313" key="4">
    <source>
        <dbReference type="EMBL" id="QMV44697.1"/>
    </source>
</evidence>
<comment type="similarity">
    <text evidence="1">Belongs to the NmrA-type oxidoreductase family.</text>
</comment>
<organism evidence="4 5">
    <name type="scientific">Cohnella cholangitidis</name>
    <dbReference type="NCBI Taxonomy" id="2598458"/>
    <lineage>
        <taxon>Bacteria</taxon>
        <taxon>Bacillati</taxon>
        <taxon>Bacillota</taxon>
        <taxon>Bacilli</taxon>
        <taxon>Bacillales</taxon>
        <taxon>Paenibacillaceae</taxon>
        <taxon>Cohnella</taxon>
    </lineage>
</organism>
<name>A0A7G5C663_9BACL</name>
<accession>A0A7G5C663</accession>
<dbReference type="KEGG" id="cchl:FPL14_28645"/>
<dbReference type="Gene3D" id="3.40.50.720">
    <property type="entry name" value="NAD(P)-binding Rossmann-like Domain"/>
    <property type="match status" value="1"/>
</dbReference>
<dbReference type="CDD" id="cd05251">
    <property type="entry name" value="NmrA_like_SDR_a"/>
    <property type="match status" value="1"/>
</dbReference>
<evidence type="ECO:0000256" key="2">
    <source>
        <dbReference type="ARBA" id="ARBA00022857"/>
    </source>
</evidence>
<dbReference type="Gene3D" id="3.90.25.10">
    <property type="entry name" value="UDP-galactose 4-epimerase, domain 1"/>
    <property type="match status" value="1"/>
</dbReference>
<evidence type="ECO:0000256" key="1">
    <source>
        <dbReference type="ARBA" id="ARBA00006328"/>
    </source>
</evidence>
<reference evidence="4 5" key="1">
    <citation type="submission" date="2019-07" db="EMBL/GenBank/DDBJ databases">
        <authorList>
            <person name="Kim J.K."/>
            <person name="Cheong H.-M."/>
            <person name="Choi Y."/>
            <person name="Hwang K.J."/>
            <person name="Lee S."/>
            <person name="Choi C."/>
        </authorList>
    </citation>
    <scope>NUCLEOTIDE SEQUENCE [LARGE SCALE GENOMIC DNA]</scope>
    <source>
        <strain evidence="4 5">KS 22</strain>
    </source>
</reference>
<evidence type="ECO:0000313" key="5">
    <source>
        <dbReference type="Proteomes" id="UP000515679"/>
    </source>
</evidence>
<dbReference type="PANTHER" id="PTHR42748">
    <property type="entry name" value="NITROGEN METABOLITE REPRESSION PROTEIN NMRA FAMILY MEMBER"/>
    <property type="match status" value="1"/>
</dbReference>
<gene>
    <name evidence="4" type="ORF">FPL14_28645</name>
</gene>
<dbReference type="PANTHER" id="PTHR42748:SF7">
    <property type="entry name" value="NMRA LIKE REDOX SENSOR 1-RELATED"/>
    <property type="match status" value="1"/>
</dbReference>
<dbReference type="Proteomes" id="UP000515679">
    <property type="component" value="Chromosome"/>
</dbReference>
<dbReference type="Pfam" id="PF05368">
    <property type="entry name" value="NmrA"/>
    <property type="match status" value="1"/>
</dbReference>
<dbReference type="RefSeq" id="WP_182300986.1">
    <property type="nucleotide sequence ID" value="NZ_CP041969.1"/>
</dbReference>
<dbReference type="InterPro" id="IPR036291">
    <property type="entry name" value="NAD(P)-bd_dom_sf"/>
</dbReference>
<sequence length="290" mass="32337">MNVKDKTILVTGATGQQGGSVAEHLLRNGWHVRAFTRNPSSEAAQRLQAQGVELYQGDMDNRNELAEAMRDVYGVFSVQPPVWDLNAFEEELRLGTNVADGAKEAGVKHFVYASASGAESQSHFRTFAKWEIEKHIRKIDLPATILRLTFFMENYVSPYSSIRNGVYSEAIARQIPVNLLAVDDIGAFVNLAFRKPEYYAGKTIELASDSLTPPEIAAAVSRSTGHPVEYAPIPIETLRTQSEIMVRIYEWLNDGGHVVDLPALRELYPGLTSFESWLDRKGKAKFTFQA</sequence>
<dbReference type="AlphaFoldDB" id="A0A7G5C663"/>
<keyword evidence="5" id="KW-1185">Reference proteome</keyword>
<dbReference type="InterPro" id="IPR051164">
    <property type="entry name" value="NmrA-like_oxidored"/>
</dbReference>
<protein>
    <submittedName>
        <fullName evidence="4">NmrA/HSCARG family protein</fullName>
    </submittedName>
</protein>
<evidence type="ECO:0000259" key="3">
    <source>
        <dbReference type="Pfam" id="PF05368"/>
    </source>
</evidence>
<dbReference type="InterPro" id="IPR008030">
    <property type="entry name" value="NmrA-like"/>
</dbReference>
<dbReference type="EMBL" id="CP041969">
    <property type="protein sequence ID" value="QMV44697.1"/>
    <property type="molecule type" value="Genomic_DNA"/>
</dbReference>